<feature type="domain" description="KaiC" evidence="4">
    <location>
        <begin position="74"/>
        <end position="313"/>
    </location>
</feature>
<dbReference type="EMBL" id="CP007493">
    <property type="protein sequence ID" value="AJB42791.1"/>
    <property type="molecule type" value="Genomic_DNA"/>
</dbReference>
<keyword evidence="2" id="KW-0067">ATP-binding</keyword>
<evidence type="ECO:0000256" key="2">
    <source>
        <dbReference type="ARBA" id="ARBA00022840"/>
    </source>
</evidence>
<dbReference type="InterPro" id="IPR027417">
    <property type="entry name" value="P-loop_NTPase"/>
</dbReference>
<protein>
    <recommendedName>
        <fullName evidence="4">KaiC domain-containing protein</fullName>
    </recommendedName>
</protein>
<dbReference type="InterPro" id="IPR025662">
    <property type="entry name" value="Sigma_54_int_dom_ATP-bd_1"/>
</dbReference>
<dbReference type="KEGG" id="tcb:TCARB_1755"/>
<feature type="region of interest" description="Disordered" evidence="3">
    <location>
        <begin position="34"/>
        <end position="61"/>
    </location>
</feature>
<evidence type="ECO:0000256" key="3">
    <source>
        <dbReference type="SAM" id="MobiDB-lite"/>
    </source>
</evidence>
<dbReference type="PANTHER" id="PTHR43637:SF1">
    <property type="entry name" value="UPF0273 PROTEIN TM_0370"/>
    <property type="match status" value="1"/>
</dbReference>
<dbReference type="PROSITE" id="PS00675">
    <property type="entry name" value="SIGMA54_INTERACT_1"/>
    <property type="match status" value="1"/>
</dbReference>
<name>A0A3G1AA62_9CREN</name>
<proteinExistence type="predicted"/>
<dbReference type="AlphaFoldDB" id="A0A3G1AA62"/>
<reference evidence="6" key="1">
    <citation type="book" date="2010" name="EXTREMOPHILES" publisher="0:0-0">
        <title>Complete genome sequences of ten hyperthermophilic archaea reveal their metabolic capabilities and possible ecological roles.</title>
        <editorList>
            <person name="?"/>
        </editorList>
        <authorList>
            <person name="Ravin N.V."/>
            <person name="Mardanov A.V."/>
            <person name="Bonch-Osmolovskaya E.A."/>
            <person name="Skryabin K.G."/>
        </authorList>
    </citation>
    <scope>NUCLEOTIDE SEQUENCE [LARGE SCALE GENOMIC DNA]</scope>
    <source>
        <strain evidence="6">1505</strain>
    </source>
</reference>
<dbReference type="PROSITE" id="PS51146">
    <property type="entry name" value="KAIC"/>
    <property type="match status" value="1"/>
</dbReference>
<dbReference type="InterPro" id="IPR014774">
    <property type="entry name" value="KaiC-like_dom"/>
</dbReference>
<evidence type="ECO:0000313" key="5">
    <source>
        <dbReference type="EMBL" id="AJB42791.1"/>
    </source>
</evidence>
<dbReference type="PANTHER" id="PTHR43637">
    <property type="entry name" value="UPF0273 PROTEIN TM_0370"/>
    <property type="match status" value="1"/>
</dbReference>
<evidence type="ECO:0000313" key="6">
    <source>
        <dbReference type="Proteomes" id="UP000266720"/>
    </source>
</evidence>
<dbReference type="GO" id="GO:0005524">
    <property type="term" value="F:ATP binding"/>
    <property type="evidence" value="ECO:0007669"/>
    <property type="project" value="UniProtKB-KW"/>
</dbReference>
<dbReference type="Gene3D" id="3.40.50.300">
    <property type="entry name" value="P-loop containing nucleotide triphosphate hydrolases"/>
    <property type="match status" value="1"/>
</dbReference>
<dbReference type="SUPFAM" id="SSF52540">
    <property type="entry name" value="P-loop containing nucleoside triphosphate hydrolases"/>
    <property type="match status" value="1"/>
</dbReference>
<dbReference type="InterPro" id="IPR010624">
    <property type="entry name" value="KaiC_dom"/>
</dbReference>
<accession>A0A3G1AA62</accession>
<organism evidence="5 6">
    <name type="scientific">Thermofilum adornatum 1505</name>
    <dbReference type="NCBI Taxonomy" id="697581"/>
    <lineage>
        <taxon>Archaea</taxon>
        <taxon>Thermoproteota</taxon>
        <taxon>Thermoprotei</taxon>
        <taxon>Thermofilales</taxon>
        <taxon>Thermofilaceae</taxon>
        <taxon>Thermofilum</taxon>
    </lineage>
</organism>
<dbReference type="Pfam" id="PF06745">
    <property type="entry name" value="ATPase"/>
    <property type="match status" value="1"/>
</dbReference>
<dbReference type="Proteomes" id="UP000266720">
    <property type="component" value="Chromosome"/>
</dbReference>
<evidence type="ECO:0000259" key="4">
    <source>
        <dbReference type="PROSITE" id="PS51146"/>
    </source>
</evidence>
<evidence type="ECO:0000256" key="1">
    <source>
        <dbReference type="ARBA" id="ARBA00022741"/>
    </source>
</evidence>
<sequence>MGASRNVAKKNSYALDFLECTFHRAGVAMSSVEKNPRAKLPSPVPEEIPVPEEVSEETPQVKTREYETRKWGYQLAKLGIEGLDERIKGILRGRSYLVTGETGTGKTLFSLTFLMEGLRSNEPGIYVLVDEEYDDFMNGVYDFGWDFEQFIKARKLRILTLMPDFVEKMRNKPVDTVVMSIVDGILREARLIGAQRLVIDPVAPLIVNEGDVAWTREYIKSLIINLEKRIGATTLIVSEIPTGSTALSRYGVEEFLATGVFVLGIERIKNAFYRTLYVRKMRWRPVPPQLFVFDIVKGKGIVVRGELNTILRE</sequence>
<gene>
    <name evidence="5" type="ORF">TCARB_1755</name>
</gene>
<keyword evidence="1" id="KW-0547">Nucleotide-binding</keyword>
<dbReference type="STRING" id="697581.TCARB_1755"/>